<dbReference type="Proteomes" id="UP000199541">
    <property type="component" value="Unassembled WGS sequence"/>
</dbReference>
<reference evidence="1" key="1">
    <citation type="journal article" date="2014" name="Int. J. Syst. Evol. Microbiol.">
        <title>Complete genome sequence of Corynebacterium casei LMG S-19264T (=DSM 44701T), isolated from a smear-ripened cheese.</title>
        <authorList>
            <consortium name="US DOE Joint Genome Institute (JGI-PGF)"/>
            <person name="Walter F."/>
            <person name="Albersmeier A."/>
            <person name="Kalinowski J."/>
            <person name="Ruckert C."/>
        </authorList>
    </citation>
    <scope>NUCLEOTIDE SEQUENCE</scope>
    <source>
        <strain evidence="1">CGMCC 1.10859</strain>
    </source>
</reference>
<dbReference type="EMBL" id="BNAB01000024">
    <property type="protein sequence ID" value="GHE05418.1"/>
    <property type="molecule type" value="Genomic_DNA"/>
</dbReference>
<dbReference type="AlphaFoldDB" id="A0AAN4UUP2"/>
<evidence type="ECO:0000313" key="3">
    <source>
        <dbReference type="Proteomes" id="UP000199541"/>
    </source>
</evidence>
<organism evidence="1 4">
    <name type="scientific">Allgaiera indica</name>
    <dbReference type="NCBI Taxonomy" id="765699"/>
    <lineage>
        <taxon>Bacteria</taxon>
        <taxon>Pseudomonadati</taxon>
        <taxon>Pseudomonadota</taxon>
        <taxon>Alphaproteobacteria</taxon>
        <taxon>Rhodobacterales</taxon>
        <taxon>Paracoccaceae</taxon>
        <taxon>Allgaiera</taxon>
    </lineage>
</organism>
<proteinExistence type="predicted"/>
<evidence type="ECO:0000313" key="1">
    <source>
        <dbReference type="EMBL" id="GHE05418.1"/>
    </source>
</evidence>
<reference evidence="1" key="3">
    <citation type="submission" date="2023-06" db="EMBL/GenBank/DDBJ databases">
        <authorList>
            <person name="Sun Q."/>
            <person name="Zhou Y."/>
        </authorList>
    </citation>
    <scope>NUCLEOTIDE SEQUENCE</scope>
    <source>
        <strain evidence="1">CGMCC 1.10859</strain>
    </source>
</reference>
<evidence type="ECO:0000313" key="4">
    <source>
        <dbReference type="Proteomes" id="UP000634647"/>
    </source>
</evidence>
<dbReference type="Proteomes" id="UP000634647">
    <property type="component" value="Unassembled WGS sequence"/>
</dbReference>
<protein>
    <submittedName>
        <fullName evidence="1">Uncharacterized protein</fullName>
    </submittedName>
</protein>
<reference evidence="2 3" key="2">
    <citation type="submission" date="2016-10" db="EMBL/GenBank/DDBJ databases">
        <authorList>
            <person name="Varghese N."/>
            <person name="Submissions S."/>
        </authorList>
    </citation>
    <scope>NUCLEOTIDE SEQUENCE [LARGE SCALE GENOMIC DNA]</scope>
    <source>
        <strain evidence="2 3">DSM 24802</strain>
    </source>
</reference>
<comment type="caution">
    <text evidence="1">The sequence shown here is derived from an EMBL/GenBank/DDBJ whole genome shotgun (WGS) entry which is preliminary data.</text>
</comment>
<gene>
    <name evidence="1" type="ORF">GCM10008024_36060</name>
    <name evidence="2" type="ORF">SAMN05444006_12640</name>
</gene>
<dbReference type="RefSeq" id="WP_035838885.1">
    <property type="nucleotide sequence ID" value="NZ_BNAB01000024.1"/>
</dbReference>
<name>A0AAN4UUP2_9RHOB</name>
<sequence length="73" mass="7829">MSAAAAPDWCEDRLTEARGVLADVAHHPDTLVDLACKVVRALSPDDGERFEALGLLRLLAPPCDRVAPPEVQP</sequence>
<dbReference type="EMBL" id="FNOB01000026">
    <property type="protein sequence ID" value="SDX72477.1"/>
    <property type="molecule type" value="Genomic_DNA"/>
</dbReference>
<evidence type="ECO:0000313" key="2">
    <source>
        <dbReference type="EMBL" id="SDX72477.1"/>
    </source>
</evidence>
<keyword evidence="3" id="KW-1185">Reference proteome</keyword>
<accession>A0AAN4UUP2</accession>